<organism evidence="1 2">
    <name type="scientific">Parelaphostrongylus tenuis</name>
    <name type="common">Meningeal worm</name>
    <dbReference type="NCBI Taxonomy" id="148309"/>
    <lineage>
        <taxon>Eukaryota</taxon>
        <taxon>Metazoa</taxon>
        <taxon>Ecdysozoa</taxon>
        <taxon>Nematoda</taxon>
        <taxon>Chromadorea</taxon>
        <taxon>Rhabditida</taxon>
        <taxon>Rhabditina</taxon>
        <taxon>Rhabditomorpha</taxon>
        <taxon>Strongyloidea</taxon>
        <taxon>Metastrongylidae</taxon>
        <taxon>Parelaphostrongylus</taxon>
    </lineage>
</organism>
<keyword evidence="2" id="KW-1185">Reference proteome</keyword>
<comment type="caution">
    <text evidence="1">The sequence shown here is derived from an EMBL/GenBank/DDBJ whole genome shotgun (WGS) entry which is preliminary data.</text>
</comment>
<dbReference type="EMBL" id="JAHQIW010002110">
    <property type="protein sequence ID" value="KAJ1354513.1"/>
    <property type="molecule type" value="Genomic_DNA"/>
</dbReference>
<dbReference type="AlphaFoldDB" id="A0AAD5ME46"/>
<name>A0AAD5ME46_PARTN</name>
<reference evidence="1" key="1">
    <citation type="submission" date="2021-06" db="EMBL/GenBank/DDBJ databases">
        <title>Parelaphostrongylus tenuis whole genome reference sequence.</title>
        <authorList>
            <person name="Garwood T.J."/>
            <person name="Larsen P.A."/>
            <person name="Fountain-Jones N.M."/>
            <person name="Garbe J.R."/>
            <person name="Macchietto M.G."/>
            <person name="Kania S.A."/>
            <person name="Gerhold R.W."/>
            <person name="Richards J.E."/>
            <person name="Wolf T.M."/>
        </authorList>
    </citation>
    <scope>NUCLEOTIDE SEQUENCE</scope>
    <source>
        <strain evidence="1">MNPRO001-30</strain>
        <tissue evidence="1">Meninges</tissue>
    </source>
</reference>
<protein>
    <submittedName>
        <fullName evidence="1">Uncharacterized protein</fullName>
    </submittedName>
</protein>
<evidence type="ECO:0000313" key="2">
    <source>
        <dbReference type="Proteomes" id="UP001196413"/>
    </source>
</evidence>
<evidence type="ECO:0000313" key="1">
    <source>
        <dbReference type="EMBL" id="KAJ1354513.1"/>
    </source>
</evidence>
<accession>A0AAD5ME46</accession>
<gene>
    <name evidence="1" type="ORF">KIN20_011487</name>
</gene>
<dbReference type="Proteomes" id="UP001196413">
    <property type="component" value="Unassembled WGS sequence"/>
</dbReference>
<sequence>MGRAGKSTQLLRDEFYRKWIGAEVSGFFIFAQHVAHYSNAIGLMKEMSSLQSLTCLKLYYETLFHIFPAGHSANSVLM</sequence>
<proteinExistence type="predicted"/>